<dbReference type="Pfam" id="PF16201">
    <property type="entry name" value="NopRA1"/>
    <property type="match status" value="1"/>
</dbReference>
<dbReference type="PaxDb" id="55529-EKX47056"/>
<dbReference type="PANTHER" id="PTHR13500:SF0">
    <property type="entry name" value="NUCLEOLAR PRE-RIBOSOMAL-ASSOCIATED PROTEIN 1"/>
    <property type="match status" value="1"/>
</dbReference>
<dbReference type="PANTHER" id="PTHR13500">
    <property type="entry name" value="NUCLEOLAR PRERIBOSOMAL-ASSOCIATED PROTEIN 1"/>
    <property type="match status" value="1"/>
</dbReference>
<reference evidence="2 4" key="1">
    <citation type="journal article" date="2012" name="Nature">
        <title>Algal genomes reveal evolutionary mosaicism and the fate of nucleomorphs.</title>
        <authorList>
            <consortium name="DOE Joint Genome Institute"/>
            <person name="Curtis B.A."/>
            <person name="Tanifuji G."/>
            <person name="Burki F."/>
            <person name="Gruber A."/>
            <person name="Irimia M."/>
            <person name="Maruyama S."/>
            <person name="Arias M.C."/>
            <person name="Ball S.G."/>
            <person name="Gile G.H."/>
            <person name="Hirakawa Y."/>
            <person name="Hopkins J.F."/>
            <person name="Kuo A."/>
            <person name="Rensing S.A."/>
            <person name="Schmutz J."/>
            <person name="Symeonidi A."/>
            <person name="Elias M."/>
            <person name="Eveleigh R.J."/>
            <person name="Herman E.K."/>
            <person name="Klute M.J."/>
            <person name="Nakayama T."/>
            <person name="Obornik M."/>
            <person name="Reyes-Prieto A."/>
            <person name="Armbrust E.V."/>
            <person name="Aves S.J."/>
            <person name="Beiko R.G."/>
            <person name="Coutinho P."/>
            <person name="Dacks J.B."/>
            <person name="Durnford D.G."/>
            <person name="Fast N.M."/>
            <person name="Green B.R."/>
            <person name="Grisdale C.J."/>
            <person name="Hempel F."/>
            <person name="Henrissat B."/>
            <person name="Hoppner M.P."/>
            <person name="Ishida K."/>
            <person name="Kim E."/>
            <person name="Koreny L."/>
            <person name="Kroth P.G."/>
            <person name="Liu Y."/>
            <person name="Malik S.B."/>
            <person name="Maier U.G."/>
            <person name="McRose D."/>
            <person name="Mock T."/>
            <person name="Neilson J.A."/>
            <person name="Onodera N.T."/>
            <person name="Poole A.M."/>
            <person name="Pritham E.J."/>
            <person name="Richards T.A."/>
            <person name="Rocap G."/>
            <person name="Roy S.W."/>
            <person name="Sarai C."/>
            <person name="Schaack S."/>
            <person name="Shirato S."/>
            <person name="Slamovits C.H."/>
            <person name="Spencer D.F."/>
            <person name="Suzuki S."/>
            <person name="Worden A.Z."/>
            <person name="Zauner S."/>
            <person name="Barry K."/>
            <person name="Bell C."/>
            <person name="Bharti A.K."/>
            <person name="Crow J.A."/>
            <person name="Grimwood J."/>
            <person name="Kramer R."/>
            <person name="Lindquist E."/>
            <person name="Lucas S."/>
            <person name="Salamov A."/>
            <person name="McFadden G.I."/>
            <person name="Lane C.E."/>
            <person name="Keeling P.J."/>
            <person name="Gray M.W."/>
            <person name="Grigoriev I.V."/>
            <person name="Archibald J.M."/>
        </authorList>
    </citation>
    <scope>NUCLEOTIDE SEQUENCE</scope>
    <source>
        <strain evidence="2 4">CCMP2712</strain>
    </source>
</reference>
<dbReference type="EnsemblProtists" id="EKX47056">
    <property type="protein sequence ID" value="EKX47056"/>
    <property type="gene ID" value="GUITHDRAFT_106970"/>
</dbReference>
<proteinExistence type="predicted"/>
<dbReference type="eggNOG" id="KOG1791">
    <property type="taxonomic scope" value="Eukaryota"/>
</dbReference>
<dbReference type="KEGG" id="gtt:GUITHDRAFT_106970"/>
<reference evidence="3" key="3">
    <citation type="submission" date="2016-03" db="UniProtKB">
        <authorList>
            <consortium name="EnsemblProtists"/>
        </authorList>
    </citation>
    <scope>IDENTIFICATION</scope>
</reference>
<evidence type="ECO:0000313" key="2">
    <source>
        <dbReference type="EMBL" id="EKX47056.1"/>
    </source>
</evidence>
<accession>L1JEX9</accession>
<evidence type="ECO:0000313" key="3">
    <source>
        <dbReference type="EnsemblProtists" id="EKX47056"/>
    </source>
</evidence>
<evidence type="ECO:0000313" key="4">
    <source>
        <dbReference type="Proteomes" id="UP000011087"/>
    </source>
</evidence>
<dbReference type="InterPro" id="IPR039844">
    <property type="entry name" value="URB1"/>
</dbReference>
<dbReference type="GO" id="GO:0005730">
    <property type="term" value="C:nucleolus"/>
    <property type="evidence" value="ECO:0007669"/>
    <property type="project" value="TreeGrafter"/>
</dbReference>
<dbReference type="RefSeq" id="XP_005834036.1">
    <property type="nucleotide sequence ID" value="XM_005833979.1"/>
</dbReference>
<dbReference type="Proteomes" id="UP000011087">
    <property type="component" value="Unassembled WGS sequence"/>
</dbReference>
<organism evidence="2">
    <name type="scientific">Guillardia theta (strain CCMP2712)</name>
    <name type="common">Cryptophyte</name>
    <dbReference type="NCBI Taxonomy" id="905079"/>
    <lineage>
        <taxon>Eukaryota</taxon>
        <taxon>Cryptophyceae</taxon>
        <taxon>Pyrenomonadales</taxon>
        <taxon>Geminigeraceae</taxon>
        <taxon>Guillardia</taxon>
    </lineage>
</organism>
<dbReference type="HOGENOM" id="CLU_1301759_0_0_1"/>
<feature type="domain" description="URB1 C-terminal" evidence="1">
    <location>
        <begin position="78"/>
        <end position="188"/>
    </location>
</feature>
<dbReference type="InterPro" id="IPR032436">
    <property type="entry name" value="URB1_C"/>
</dbReference>
<keyword evidence="4" id="KW-1185">Reference proteome</keyword>
<name>L1JEX9_GUITC</name>
<dbReference type="GO" id="GO:0000466">
    <property type="term" value="P:maturation of 5.8S rRNA from tricistronic rRNA transcript (SSU-rRNA, 5.8S rRNA, LSU-rRNA)"/>
    <property type="evidence" value="ECO:0007669"/>
    <property type="project" value="TreeGrafter"/>
</dbReference>
<reference evidence="4" key="2">
    <citation type="submission" date="2012-11" db="EMBL/GenBank/DDBJ databases">
        <authorList>
            <person name="Kuo A."/>
            <person name="Curtis B.A."/>
            <person name="Tanifuji G."/>
            <person name="Burki F."/>
            <person name="Gruber A."/>
            <person name="Irimia M."/>
            <person name="Maruyama S."/>
            <person name="Arias M.C."/>
            <person name="Ball S.G."/>
            <person name="Gile G.H."/>
            <person name="Hirakawa Y."/>
            <person name="Hopkins J.F."/>
            <person name="Rensing S.A."/>
            <person name="Schmutz J."/>
            <person name="Symeonidi A."/>
            <person name="Elias M."/>
            <person name="Eveleigh R.J."/>
            <person name="Herman E.K."/>
            <person name="Klute M.J."/>
            <person name="Nakayama T."/>
            <person name="Obornik M."/>
            <person name="Reyes-Prieto A."/>
            <person name="Armbrust E.V."/>
            <person name="Aves S.J."/>
            <person name="Beiko R.G."/>
            <person name="Coutinho P."/>
            <person name="Dacks J.B."/>
            <person name="Durnford D.G."/>
            <person name="Fast N.M."/>
            <person name="Green B.R."/>
            <person name="Grisdale C."/>
            <person name="Hempe F."/>
            <person name="Henrissat B."/>
            <person name="Hoppner M.P."/>
            <person name="Ishida K.-I."/>
            <person name="Kim E."/>
            <person name="Koreny L."/>
            <person name="Kroth P.G."/>
            <person name="Liu Y."/>
            <person name="Malik S.-B."/>
            <person name="Maier U.G."/>
            <person name="McRose D."/>
            <person name="Mock T."/>
            <person name="Neilson J.A."/>
            <person name="Onodera N.T."/>
            <person name="Poole A.M."/>
            <person name="Pritham E.J."/>
            <person name="Richards T.A."/>
            <person name="Rocap G."/>
            <person name="Roy S.W."/>
            <person name="Sarai C."/>
            <person name="Schaack S."/>
            <person name="Shirato S."/>
            <person name="Slamovits C.H."/>
            <person name="Spencer D.F."/>
            <person name="Suzuki S."/>
            <person name="Worden A.Z."/>
            <person name="Zauner S."/>
            <person name="Barry K."/>
            <person name="Bell C."/>
            <person name="Bharti A.K."/>
            <person name="Crow J.A."/>
            <person name="Grimwood J."/>
            <person name="Kramer R."/>
            <person name="Lindquist E."/>
            <person name="Lucas S."/>
            <person name="Salamov A."/>
            <person name="McFadden G.I."/>
            <person name="Lane C.E."/>
            <person name="Keeling P.J."/>
            <person name="Gray M.W."/>
            <person name="Grigoriev I.V."/>
            <person name="Archibald J.M."/>
        </authorList>
    </citation>
    <scope>NUCLEOTIDE SEQUENCE</scope>
    <source>
        <strain evidence="4">CCMP2712</strain>
    </source>
</reference>
<dbReference type="EMBL" id="JH992991">
    <property type="protein sequence ID" value="EKX47056.1"/>
    <property type="molecule type" value="Genomic_DNA"/>
</dbReference>
<dbReference type="STRING" id="905079.L1JEX9"/>
<dbReference type="GO" id="GO:0000463">
    <property type="term" value="P:maturation of LSU-rRNA from tricistronic rRNA transcript (SSU-rRNA, 5.8S rRNA, LSU-rRNA)"/>
    <property type="evidence" value="ECO:0007669"/>
    <property type="project" value="TreeGrafter"/>
</dbReference>
<protein>
    <recommendedName>
        <fullName evidence="1">URB1 C-terminal domain-containing protein</fullName>
    </recommendedName>
</protein>
<dbReference type="AlphaFoldDB" id="L1JEX9"/>
<dbReference type="GeneID" id="17303832"/>
<sequence>MIVPDPPAAPSSFLLKTQEEEEEEEVPLSHLLWTGSGLCSCPRAMEGALDPTYILPVLLVALSSGPHDVQMAIEGGGLAYAVMATAAEEERVRRMGYAVLESALEVVEETRKKSSGLSRDWTSLGILLRSLRDAITQPLQKLPVIVTCFVAESIPIVLRPAHPLFQPVTSFLLQRPFLDLNEIPMLYQWGSLVEDGTGLVYPHAQACTALRT</sequence>
<gene>
    <name evidence="2" type="ORF">GUITHDRAFT_106970</name>
</gene>
<evidence type="ECO:0000259" key="1">
    <source>
        <dbReference type="Pfam" id="PF16201"/>
    </source>
</evidence>
<dbReference type="OrthoDB" id="72892at2759"/>